<gene>
    <name evidence="2" type="ORF">HD596_001809</name>
</gene>
<name>A0A7W9G0P7_9ACTN</name>
<comment type="caution">
    <text evidence="2">The sequence shown here is derived from an EMBL/GenBank/DDBJ whole genome shotgun (WGS) entry which is preliminary data.</text>
</comment>
<evidence type="ECO:0000313" key="2">
    <source>
        <dbReference type="EMBL" id="MBB5775053.1"/>
    </source>
</evidence>
<reference evidence="2 3" key="1">
    <citation type="submission" date="2020-08" db="EMBL/GenBank/DDBJ databases">
        <title>Sequencing the genomes of 1000 actinobacteria strains.</title>
        <authorList>
            <person name="Klenk H.-P."/>
        </authorList>
    </citation>
    <scope>NUCLEOTIDE SEQUENCE [LARGE SCALE GENOMIC DNA]</scope>
    <source>
        <strain evidence="2 3">DSM 45507</strain>
    </source>
</reference>
<sequence>MDDNSPNGSDKLPSRWVMILSVSTAVGIGTGLVGGLIAGVGLGFVCAGFLHTVLPGDKR</sequence>
<keyword evidence="3" id="KW-1185">Reference proteome</keyword>
<proteinExistence type="predicted"/>
<dbReference type="Proteomes" id="UP000579153">
    <property type="component" value="Unassembled WGS sequence"/>
</dbReference>
<dbReference type="AlphaFoldDB" id="A0A7W9G0P7"/>
<evidence type="ECO:0000256" key="1">
    <source>
        <dbReference type="SAM" id="Phobius"/>
    </source>
</evidence>
<dbReference type="EMBL" id="JACHMB010000001">
    <property type="protein sequence ID" value="MBB5775053.1"/>
    <property type="molecule type" value="Genomic_DNA"/>
</dbReference>
<accession>A0A7W9G0P7</accession>
<protein>
    <submittedName>
        <fullName evidence="2">Uncharacterized protein</fullName>
    </submittedName>
</protein>
<organism evidence="2 3">
    <name type="scientific">Nonomuraea jabiensis</name>
    <dbReference type="NCBI Taxonomy" id="882448"/>
    <lineage>
        <taxon>Bacteria</taxon>
        <taxon>Bacillati</taxon>
        <taxon>Actinomycetota</taxon>
        <taxon>Actinomycetes</taxon>
        <taxon>Streptosporangiales</taxon>
        <taxon>Streptosporangiaceae</taxon>
        <taxon>Nonomuraea</taxon>
    </lineage>
</organism>
<feature type="transmembrane region" description="Helical" evidence="1">
    <location>
        <begin position="20"/>
        <end position="50"/>
    </location>
</feature>
<evidence type="ECO:0000313" key="3">
    <source>
        <dbReference type="Proteomes" id="UP000579153"/>
    </source>
</evidence>
<keyword evidence="1" id="KW-0472">Membrane</keyword>
<keyword evidence="1" id="KW-1133">Transmembrane helix</keyword>
<dbReference type="RefSeq" id="WP_185068801.1">
    <property type="nucleotide sequence ID" value="NZ_JACHMB010000001.1"/>
</dbReference>
<keyword evidence="1" id="KW-0812">Transmembrane</keyword>